<proteinExistence type="predicted"/>
<accession>A0A8H5YYA4</accession>
<dbReference type="AlphaFoldDB" id="A0A8H5YYA4"/>
<protein>
    <submittedName>
        <fullName evidence="2">Uncharacterized protein</fullName>
    </submittedName>
</protein>
<organism evidence="2 3">
    <name type="scientific">Fusarium mundagurra</name>
    <dbReference type="NCBI Taxonomy" id="1567541"/>
    <lineage>
        <taxon>Eukaryota</taxon>
        <taxon>Fungi</taxon>
        <taxon>Dikarya</taxon>
        <taxon>Ascomycota</taxon>
        <taxon>Pezizomycotina</taxon>
        <taxon>Sordariomycetes</taxon>
        <taxon>Hypocreomycetidae</taxon>
        <taxon>Hypocreales</taxon>
        <taxon>Nectriaceae</taxon>
        <taxon>Fusarium</taxon>
        <taxon>Fusarium fujikuroi species complex</taxon>
    </lineage>
</organism>
<evidence type="ECO:0000313" key="3">
    <source>
        <dbReference type="Proteomes" id="UP000544331"/>
    </source>
</evidence>
<evidence type="ECO:0000313" key="2">
    <source>
        <dbReference type="EMBL" id="KAF5720742.1"/>
    </source>
</evidence>
<name>A0A8H5YYA4_9HYPO</name>
<feature type="compositionally biased region" description="Low complexity" evidence="1">
    <location>
        <begin position="1"/>
        <end position="13"/>
    </location>
</feature>
<sequence length="120" mass="13147">MAPNKNNKNNNNNQPEILGAVSKGSIRFNSRAASLPEKRGQSPVTDQNSVTKKPKNAREVFDNDTIVLHPRGLAHQVILFETQSLNQATLAQILAEGQATNAHMDAMETRMAPKATTRQT</sequence>
<feature type="non-terminal residue" evidence="2">
    <location>
        <position position="1"/>
    </location>
</feature>
<evidence type="ECO:0000256" key="1">
    <source>
        <dbReference type="SAM" id="MobiDB-lite"/>
    </source>
</evidence>
<gene>
    <name evidence="2" type="ORF">FMUND_3990</name>
</gene>
<dbReference type="OrthoDB" id="5106809at2759"/>
<dbReference type="EMBL" id="JAAOAN010000125">
    <property type="protein sequence ID" value="KAF5720742.1"/>
    <property type="molecule type" value="Genomic_DNA"/>
</dbReference>
<dbReference type="Proteomes" id="UP000544331">
    <property type="component" value="Unassembled WGS sequence"/>
</dbReference>
<keyword evidence="3" id="KW-1185">Reference proteome</keyword>
<comment type="caution">
    <text evidence="2">The sequence shown here is derived from an EMBL/GenBank/DDBJ whole genome shotgun (WGS) entry which is preliminary data.</text>
</comment>
<feature type="compositionally biased region" description="Polar residues" evidence="1">
    <location>
        <begin position="42"/>
        <end position="51"/>
    </location>
</feature>
<feature type="region of interest" description="Disordered" evidence="1">
    <location>
        <begin position="1"/>
        <end position="55"/>
    </location>
</feature>
<reference evidence="2 3" key="1">
    <citation type="submission" date="2020-05" db="EMBL/GenBank/DDBJ databases">
        <title>Identification and distribution of gene clusters putatively required for synthesis of sphingolipid metabolism inhibitors in phylogenetically diverse species of the filamentous fungus Fusarium.</title>
        <authorList>
            <person name="Kim H.-S."/>
            <person name="Busman M."/>
            <person name="Brown D.W."/>
            <person name="Divon H."/>
            <person name="Uhlig S."/>
            <person name="Proctor R.H."/>
        </authorList>
    </citation>
    <scope>NUCLEOTIDE SEQUENCE [LARGE SCALE GENOMIC DNA]</scope>
    <source>
        <strain evidence="2 3">NRRL 66235</strain>
    </source>
</reference>